<sequence>MTTAAEVSLDKSSLLYKNVPLIKASLHVLRCSRTLATWTHKRVALEGLKASYLIPAHSPSPQGLGRLVQSTGDANWIVRVIIKTPSDFRFDATDLVNHKQLGFYKSVWRQDTPQTNRLQTPGQSVKPTGIKQLVVKPFFQVELFNHLCDCHVGRKRNGNLSLNCSWEPPNEIICEKTFKRSYDLRKHEVTHTVAHHELHTRSRAVVYQELEVPFPTEMKPSPTPMNRVRVHSLPREQSREWNGPQVQPAVPGAVHRERSFSVPRHNPYPRPQSSDQASYSLYPTTWNNEFKFPSERHQRSDSIAEEGPYNVNMPLFNQFQFMEQYPQPADSLAPDLFNSSVPPSTSSGSSSSSNQPNTYSNNPPGDWSEIFSFVHDTRRESEPYSIPSEDFSGSEGLSGMFGGAERCSEVLRTSSLSGSDALSSGVYGGPDPSPELLSATPFSGSDLISGLFAATEPAPEMFNPSSFSGSDGLAGVFGGGGPLRTSSLPCRELQYPAASTSSFNAYENLGFRHSLSAPVTAEPANFSDFQIREFLAQHGQPQPYEQGFLEPLAQYQPSEEEFLQLQNYACVAHLDTLLSLADLGGLSQPSGSHDQSHAVLMDLPPFQYPVPSSLF</sequence>
<keyword evidence="4 7" id="KW-0863">Zinc-finger</keyword>
<evidence type="ECO:0000256" key="4">
    <source>
        <dbReference type="ARBA" id="ARBA00022771"/>
    </source>
</evidence>
<proteinExistence type="predicted"/>
<evidence type="ECO:0000313" key="11">
    <source>
        <dbReference type="Proteomes" id="UP000324748"/>
    </source>
</evidence>
<keyword evidence="2" id="KW-0479">Metal-binding</keyword>
<evidence type="ECO:0000256" key="7">
    <source>
        <dbReference type="PROSITE-ProRule" id="PRU00042"/>
    </source>
</evidence>
<evidence type="ECO:0000256" key="5">
    <source>
        <dbReference type="ARBA" id="ARBA00022833"/>
    </source>
</evidence>
<evidence type="ECO:0000256" key="1">
    <source>
        <dbReference type="ARBA" id="ARBA00004123"/>
    </source>
</evidence>
<dbReference type="PROSITE" id="PS50157">
    <property type="entry name" value="ZINC_FINGER_C2H2_2"/>
    <property type="match status" value="1"/>
</dbReference>
<evidence type="ECO:0000259" key="9">
    <source>
        <dbReference type="PROSITE" id="PS50157"/>
    </source>
</evidence>
<keyword evidence="6" id="KW-0539">Nucleus</keyword>
<dbReference type="Gene3D" id="3.30.160.60">
    <property type="entry name" value="Classic Zinc Finger"/>
    <property type="match status" value="1"/>
</dbReference>
<evidence type="ECO:0000256" key="2">
    <source>
        <dbReference type="ARBA" id="ARBA00022723"/>
    </source>
</evidence>
<evidence type="ECO:0000256" key="8">
    <source>
        <dbReference type="SAM" id="MobiDB-lite"/>
    </source>
</evidence>
<organism evidence="10 11">
    <name type="scientific">Puccinia graminis f. sp. tritici</name>
    <dbReference type="NCBI Taxonomy" id="56615"/>
    <lineage>
        <taxon>Eukaryota</taxon>
        <taxon>Fungi</taxon>
        <taxon>Dikarya</taxon>
        <taxon>Basidiomycota</taxon>
        <taxon>Pucciniomycotina</taxon>
        <taxon>Pucciniomycetes</taxon>
        <taxon>Pucciniales</taxon>
        <taxon>Pucciniaceae</taxon>
        <taxon>Puccinia</taxon>
    </lineage>
</organism>
<dbReference type="Proteomes" id="UP000324748">
    <property type="component" value="Unassembled WGS sequence"/>
</dbReference>
<gene>
    <name evidence="10" type="ORF">PGT21_025465</name>
</gene>
<evidence type="ECO:0000256" key="3">
    <source>
        <dbReference type="ARBA" id="ARBA00022737"/>
    </source>
</evidence>
<dbReference type="GO" id="GO:0045944">
    <property type="term" value="P:positive regulation of transcription by RNA polymerase II"/>
    <property type="evidence" value="ECO:0007669"/>
    <property type="project" value="TreeGrafter"/>
</dbReference>
<dbReference type="EMBL" id="VSWC01000171">
    <property type="protein sequence ID" value="KAA1070838.1"/>
    <property type="molecule type" value="Genomic_DNA"/>
</dbReference>
<dbReference type="AlphaFoldDB" id="A0A5B0M4A7"/>
<evidence type="ECO:0000313" key="10">
    <source>
        <dbReference type="EMBL" id="KAA1070838.1"/>
    </source>
</evidence>
<dbReference type="PANTHER" id="PTHR47257">
    <property type="entry name" value="PH-RESPONSE TRANSCRIPTION FACTOR PACC/RIM101"/>
    <property type="match status" value="1"/>
</dbReference>
<name>A0A5B0M4A7_PUCGR</name>
<comment type="caution">
    <text evidence="10">The sequence shown here is derived from an EMBL/GenBank/DDBJ whole genome shotgun (WGS) entry which is preliminary data.</text>
</comment>
<keyword evidence="5" id="KW-0862">Zinc</keyword>
<feature type="region of interest" description="Disordered" evidence="8">
    <location>
        <begin position="378"/>
        <end position="399"/>
    </location>
</feature>
<dbReference type="InterPro" id="IPR013087">
    <property type="entry name" value="Znf_C2H2_type"/>
</dbReference>
<dbReference type="GO" id="GO:0008270">
    <property type="term" value="F:zinc ion binding"/>
    <property type="evidence" value="ECO:0007669"/>
    <property type="project" value="UniProtKB-KW"/>
</dbReference>
<dbReference type="GO" id="GO:0005634">
    <property type="term" value="C:nucleus"/>
    <property type="evidence" value="ECO:0007669"/>
    <property type="project" value="UniProtKB-SubCell"/>
</dbReference>
<evidence type="ECO:0000256" key="6">
    <source>
        <dbReference type="ARBA" id="ARBA00023242"/>
    </source>
</evidence>
<dbReference type="InterPro" id="IPR050806">
    <property type="entry name" value="pacC/RIM101"/>
</dbReference>
<feature type="compositionally biased region" description="Low complexity" evidence="8">
    <location>
        <begin position="338"/>
        <end position="364"/>
    </location>
</feature>
<keyword evidence="11" id="KW-1185">Reference proteome</keyword>
<feature type="region of interest" description="Disordered" evidence="8">
    <location>
        <begin position="330"/>
        <end position="366"/>
    </location>
</feature>
<accession>A0A5B0M4A7</accession>
<keyword evidence="3" id="KW-0677">Repeat</keyword>
<reference evidence="10 11" key="1">
    <citation type="submission" date="2019-05" db="EMBL/GenBank/DDBJ databases">
        <title>Emergence of the Ug99 lineage of the wheat stem rust pathogen through somatic hybridization.</title>
        <authorList>
            <person name="Li F."/>
            <person name="Upadhyaya N.M."/>
            <person name="Sperschneider J."/>
            <person name="Matny O."/>
            <person name="Nguyen-Phuc H."/>
            <person name="Mago R."/>
            <person name="Raley C."/>
            <person name="Miller M.E."/>
            <person name="Silverstein K.A.T."/>
            <person name="Henningsen E."/>
            <person name="Hirsch C.D."/>
            <person name="Visser B."/>
            <person name="Pretorius Z.A."/>
            <person name="Steffenson B.J."/>
            <person name="Schwessinger B."/>
            <person name="Dodds P.N."/>
            <person name="Figueroa M."/>
        </authorList>
    </citation>
    <scope>NUCLEOTIDE SEQUENCE [LARGE SCALE GENOMIC DNA]</scope>
    <source>
        <strain evidence="10">21-0</strain>
    </source>
</reference>
<feature type="domain" description="C2H2-type" evidence="9">
    <location>
        <begin position="162"/>
        <end position="192"/>
    </location>
</feature>
<protein>
    <recommendedName>
        <fullName evidence="9">C2H2-type domain-containing protein</fullName>
    </recommendedName>
</protein>
<dbReference type="OrthoDB" id="2499148at2759"/>
<comment type="subcellular location">
    <subcellularLocation>
        <location evidence="1">Nucleus</location>
    </subcellularLocation>
</comment>
<dbReference type="PANTHER" id="PTHR47257:SF1">
    <property type="entry name" value="PH-RESPONSE TRANSCRIPTION FACTOR PACC_RIM101"/>
    <property type="match status" value="1"/>
</dbReference>